<keyword evidence="3" id="KW-1185">Reference proteome</keyword>
<gene>
    <name evidence="2" type="ORF">CfE428DRAFT_5537</name>
</gene>
<evidence type="ECO:0000256" key="1">
    <source>
        <dbReference type="SAM" id="Phobius"/>
    </source>
</evidence>
<comment type="caution">
    <text evidence="2">The sequence shown here is derived from an EMBL/GenBank/DDBJ whole genome shotgun (WGS) entry which is preliminary data.</text>
</comment>
<evidence type="ECO:0000313" key="3">
    <source>
        <dbReference type="Proteomes" id="UP000005824"/>
    </source>
</evidence>
<reference evidence="2 3" key="1">
    <citation type="journal article" date="2011" name="J. Bacteriol.">
        <title>Genome sequence of Chthoniobacter flavus Ellin428, an aerobic heterotrophic soil bacterium.</title>
        <authorList>
            <person name="Kant R."/>
            <person name="van Passel M.W."/>
            <person name="Palva A."/>
            <person name="Lucas S."/>
            <person name="Lapidus A."/>
            <person name="Glavina Del Rio T."/>
            <person name="Dalin E."/>
            <person name="Tice H."/>
            <person name="Bruce D."/>
            <person name="Goodwin L."/>
            <person name="Pitluck S."/>
            <person name="Larimer F.W."/>
            <person name="Land M.L."/>
            <person name="Hauser L."/>
            <person name="Sangwan P."/>
            <person name="de Vos W.M."/>
            <person name="Janssen P.H."/>
            <person name="Smidt H."/>
        </authorList>
    </citation>
    <scope>NUCLEOTIDE SEQUENCE [LARGE SCALE GENOMIC DNA]</scope>
    <source>
        <strain evidence="2 3">Ellin428</strain>
    </source>
</reference>
<dbReference type="STRING" id="497964.CfE428DRAFT_5537"/>
<feature type="transmembrane region" description="Helical" evidence="1">
    <location>
        <begin position="38"/>
        <end position="61"/>
    </location>
</feature>
<organism evidence="2 3">
    <name type="scientific">Chthoniobacter flavus Ellin428</name>
    <dbReference type="NCBI Taxonomy" id="497964"/>
    <lineage>
        <taxon>Bacteria</taxon>
        <taxon>Pseudomonadati</taxon>
        <taxon>Verrucomicrobiota</taxon>
        <taxon>Spartobacteria</taxon>
        <taxon>Chthoniobacterales</taxon>
        <taxon>Chthoniobacteraceae</taxon>
        <taxon>Chthoniobacter</taxon>
    </lineage>
</organism>
<keyword evidence="1" id="KW-1133">Transmembrane helix</keyword>
<name>B4D9E7_9BACT</name>
<keyword evidence="1" id="KW-0472">Membrane</keyword>
<proteinExistence type="predicted"/>
<dbReference type="EMBL" id="ABVL01000026">
    <property type="protein sequence ID" value="EDY16908.1"/>
    <property type="molecule type" value="Genomic_DNA"/>
</dbReference>
<feature type="transmembrane region" description="Helical" evidence="1">
    <location>
        <begin position="6"/>
        <end position="26"/>
    </location>
</feature>
<dbReference type="RefSeq" id="WP_006982858.1">
    <property type="nucleotide sequence ID" value="NZ_ABVL01000026.1"/>
</dbReference>
<dbReference type="Proteomes" id="UP000005824">
    <property type="component" value="Unassembled WGS sequence"/>
</dbReference>
<dbReference type="AlphaFoldDB" id="B4D9E7"/>
<accession>B4D9E7</accession>
<dbReference type="InParanoid" id="B4D9E7"/>
<keyword evidence="1" id="KW-0812">Transmembrane</keyword>
<sequence length="166" mass="18569">MQERFMYPGALGVLAIVSGWLFSVATPENGPRKIIFRMAKIFLATIWAVAVGGGVYFMSSFSLAGDREEKVVIEQASPNEAYVASVVNSFGGAVVSNSTFVCIRPKGEKLKETKESIVFRVENVTKVGIQWNDNEQLTVDYDPRTVMYRTDAWRAVKVSYAEHRLY</sequence>
<evidence type="ECO:0000313" key="2">
    <source>
        <dbReference type="EMBL" id="EDY16908.1"/>
    </source>
</evidence>
<protein>
    <submittedName>
        <fullName evidence="2">Uncharacterized protein</fullName>
    </submittedName>
</protein>